<feature type="transmembrane region" description="Helical" evidence="7">
    <location>
        <begin position="42"/>
        <end position="63"/>
    </location>
</feature>
<dbReference type="PROSITE" id="PS50216">
    <property type="entry name" value="DHHC"/>
    <property type="match status" value="1"/>
</dbReference>
<dbReference type="InterPro" id="IPR039859">
    <property type="entry name" value="PFA4/ZDH16/20/ERF2-like"/>
</dbReference>
<protein>
    <recommendedName>
        <fullName evidence="7">Palmitoyltransferase</fullName>
        <ecNumber evidence="7">2.3.1.225</ecNumber>
    </recommendedName>
</protein>
<dbReference type="EMBL" id="GIIL01007403">
    <property type="protein sequence ID" value="NOV51129.1"/>
    <property type="molecule type" value="Transcribed_RNA"/>
</dbReference>
<evidence type="ECO:0000256" key="1">
    <source>
        <dbReference type="ARBA" id="ARBA00004141"/>
    </source>
</evidence>
<dbReference type="EC" id="2.3.1.225" evidence="7"/>
<comment type="subcellular location">
    <subcellularLocation>
        <location evidence="1">Membrane</location>
        <topology evidence="1">Multi-pass membrane protein</topology>
    </subcellularLocation>
</comment>
<keyword evidence="3 7" id="KW-0812">Transmembrane</keyword>
<evidence type="ECO:0000259" key="8">
    <source>
        <dbReference type="Pfam" id="PF01529"/>
    </source>
</evidence>
<evidence type="ECO:0000256" key="5">
    <source>
        <dbReference type="ARBA" id="ARBA00023136"/>
    </source>
</evidence>
<feature type="transmembrane region" description="Helical" evidence="7">
    <location>
        <begin position="180"/>
        <end position="206"/>
    </location>
</feature>
<evidence type="ECO:0000256" key="7">
    <source>
        <dbReference type="RuleBase" id="RU079119"/>
    </source>
</evidence>
<comment type="domain">
    <text evidence="7">The DHHC domain is required for palmitoyltransferase activity.</text>
</comment>
<dbReference type="Pfam" id="PF01529">
    <property type="entry name" value="DHHC"/>
    <property type="match status" value="1"/>
</dbReference>
<dbReference type="AlphaFoldDB" id="A0A6M2DXQ3"/>
<sequence length="376" mass="43281">MCFSPYKRLCHWGPLTALGIIKCVTGMTIHCSNMWWPPSSSLAGLLNSICFLSLSGLTLYNFLSASFNGPGFLPLGWTPKNEEDTEFLQSCVICNGFKAPRSHHCRKCGRCVMKMDHHCPWINNCVGWKNQCHFTSFLFFAVCGCAHASIVLACSLYHGIHRVWYQYYGTGLEPVVYLNMYTLVFCVFSLGLAVGVVLAVGMLLYFQVRSIVKNITGIEEWIIEKAEHRQRDDIFIFPYNLGFWKNVKQVINLSGDPTGDGITWSVLDSCDQYTLTKEQLSQKQEKRQRTRVYRIIKPATGNWLPLFSQGLWVCLRPPLTDEPRIALQIDDTVQVTRWKKYWLFGEKINNKDPKQRIRGWFPRQCAVEMMEIKKDE</sequence>
<evidence type="ECO:0000256" key="4">
    <source>
        <dbReference type="ARBA" id="ARBA00022989"/>
    </source>
</evidence>
<keyword evidence="4 7" id="KW-1133">Transmembrane helix</keyword>
<evidence type="ECO:0000313" key="9">
    <source>
        <dbReference type="EMBL" id="NOV51129.1"/>
    </source>
</evidence>
<keyword evidence="5 7" id="KW-0472">Membrane</keyword>
<feature type="domain" description="Palmitoyltransferase DHHC" evidence="8">
    <location>
        <begin position="86"/>
        <end position="221"/>
    </location>
</feature>
<comment type="catalytic activity">
    <reaction evidence="7">
        <text>L-cysteinyl-[protein] + hexadecanoyl-CoA = S-hexadecanoyl-L-cysteinyl-[protein] + CoA</text>
        <dbReference type="Rhea" id="RHEA:36683"/>
        <dbReference type="Rhea" id="RHEA-COMP:10131"/>
        <dbReference type="Rhea" id="RHEA-COMP:11032"/>
        <dbReference type="ChEBI" id="CHEBI:29950"/>
        <dbReference type="ChEBI" id="CHEBI:57287"/>
        <dbReference type="ChEBI" id="CHEBI:57379"/>
        <dbReference type="ChEBI" id="CHEBI:74151"/>
        <dbReference type="EC" id="2.3.1.225"/>
    </reaction>
</comment>
<reference evidence="9" key="1">
    <citation type="submission" date="2020-03" db="EMBL/GenBank/DDBJ databases">
        <title>Transcriptomic Profiling of the Digestive Tract of the Rat Flea, Xenopsylla cheopis, Following Blood Feeding and Infection with Yersinia pestis.</title>
        <authorList>
            <person name="Bland D.M."/>
            <person name="Martens C.A."/>
            <person name="Virtaneva K."/>
            <person name="Kanakabandi K."/>
            <person name="Long D."/>
            <person name="Rosenke R."/>
            <person name="Saturday G.A."/>
            <person name="Hoyt F.H."/>
            <person name="Bruno D.P."/>
            <person name="Ribeiro J.M.C."/>
            <person name="Hinnebusch J."/>
        </authorList>
    </citation>
    <scope>NUCLEOTIDE SEQUENCE</scope>
</reference>
<keyword evidence="6 7" id="KW-0012">Acyltransferase</keyword>
<comment type="similarity">
    <text evidence="7">Belongs to the DHHC palmitoyltransferase family.</text>
</comment>
<proteinExistence type="inferred from homology"/>
<name>A0A6M2DXQ3_XENCH</name>
<dbReference type="GO" id="GO:0019706">
    <property type="term" value="F:protein-cysteine S-palmitoyltransferase activity"/>
    <property type="evidence" value="ECO:0007669"/>
    <property type="project" value="UniProtKB-EC"/>
</dbReference>
<feature type="transmembrane region" description="Helical" evidence="7">
    <location>
        <begin position="137"/>
        <end position="160"/>
    </location>
</feature>
<dbReference type="PANTHER" id="PTHR12246">
    <property type="entry name" value="PALMITOYLTRANSFERASE ZDHHC16"/>
    <property type="match status" value="1"/>
</dbReference>
<dbReference type="GO" id="GO:0016020">
    <property type="term" value="C:membrane"/>
    <property type="evidence" value="ECO:0007669"/>
    <property type="project" value="UniProtKB-SubCell"/>
</dbReference>
<dbReference type="InterPro" id="IPR001594">
    <property type="entry name" value="Palmitoyltrfase_DHHC"/>
</dbReference>
<keyword evidence="2 7" id="KW-0808">Transferase</keyword>
<feature type="transmembrane region" description="Helical" evidence="7">
    <location>
        <begin position="12"/>
        <end position="36"/>
    </location>
</feature>
<accession>A0A6M2DXQ3</accession>
<organism evidence="9">
    <name type="scientific">Xenopsylla cheopis</name>
    <name type="common">Oriental rat flea</name>
    <name type="synonym">Pulex cheopis</name>
    <dbReference type="NCBI Taxonomy" id="163159"/>
    <lineage>
        <taxon>Eukaryota</taxon>
        <taxon>Metazoa</taxon>
        <taxon>Ecdysozoa</taxon>
        <taxon>Arthropoda</taxon>
        <taxon>Hexapoda</taxon>
        <taxon>Insecta</taxon>
        <taxon>Pterygota</taxon>
        <taxon>Neoptera</taxon>
        <taxon>Endopterygota</taxon>
        <taxon>Siphonaptera</taxon>
        <taxon>Pulicidae</taxon>
        <taxon>Xenopsyllinae</taxon>
        <taxon>Xenopsylla</taxon>
    </lineage>
</organism>
<evidence type="ECO:0000256" key="3">
    <source>
        <dbReference type="ARBA" id="ARBA00022692"/>
    </source>
</evidence>
<evidence type="ECO:0000256" key="2">
    <source>
        <dbReference type="ARBA" id="ARBA00022679"/>
    </source>
</evidence>
<evidence type="ECO:0000256" key="6">
    <source>
        <dbReference type="ARBA" id="ARBA00023315"/>
    </source>
</evidence>